<keyword evidence="2" id="KW-1185">Reference proteome</keyword>
<reference evidence="1 2" key="1">
    <citation type="submission" date="2017-08" db="EMBL/GenBank/DDBJ databases">
        <title>Mesorhizobium wenxinae sp. nov., a novel rhizobial species isolated from root nodules of chickpea (Cicer arietinum L.).</title>
        <authorList>
            <person name="Zhang J."/>
        </authorList>
    </citation>
    <scope>NUCLEOTIDE SEQUENCE [LARGE SCALE GENOMIC DNA]</scope>
    <source>
        <strain evidence="2">WYCCWR 10019</strain>
    </source>
</reference>
<organism evidence="1 2">
    <name type="scientific">Mesorhizobium wenxiniae</name>
    <dbReference type="NCBI Taxonomy" id="2014805"/>
    <lineage>
        <taxon>Bacteria</taxon>
        <taxon>Pseudomonadati</taxon>
        <taxon>Pseudomonadota</taxon>
        <taxon>Alphaproteobacteria</taxon>
        <taxon>Hyphomicrobiales</taxon>
        <taxon>Phyllobacteriaceae</taxon>
        <taxon>Mesorhizobium</taxon>
    </lineage>
</organism>
<protein>
    <submittedName>
        <fullName evidence="1">Uncharacterized protein</fullName>
    </submittedName>
</protein>
<dbReference type="Proteomes" id="UP000215931">
    <property type="component" value="Unassembled WGS sequence"/>
</dbReference>
<evidence type="ECO:0000313" key="2">
    <source>
        <dbReference type="Proteomes" id="UP000215931"/>
    </source>
</evidence>
<gene>
    <name evidence="1" type="ORF">CIT31_13255</name>
</gene>
<accession>A0A271KH02</accession>
<dbReference type="AlphaFoldDB" id="A0A271KH02"/>
<dbReference type="EMBL" id="NPKH01000020">
    <property type="protein sequence ID" value="PAP95053.1"/>
    <property type="molecule type" value="Genomic_DNA"/>
</dbReference>
<sequence>MKKRVLETEGRAAVPTDLSDSSKPALMVGLRWFGFRRLELFHAFDPPYRGLVDVKAAYDTQFEESAVEKCRAFVRAWQARMLCL</sequence>
<proteinExistence type="predicted"/>
<name>A0A271KH02_9HYPH</name>
<comment type="caution">
    <text evidence="1">The sequence shown here is derived from an EMBL/GenBank/DDBJ whole genome shotgun (WGS) entry which is preliminary data.</text>
</comment>
<evidence type="ECO:0000313" key="1">
    <source>
        <dbReference type="EMBL" id="PAP95053.1"/>
    </source>
</evidence>